<dbReference type="EMBL" id="CAADIA010000006">
    <property type="protein sequence ID" value="VFR32498.1"/>
    <property type="molecule type" value="Genomic_DNA"/>
</dbReference>
<dbReference type="PANTHER" id="PTHR36570:SF3">
    <property type="entry name" value="DISULFIDE BOND FORMATION PROTEIN B"/>
    <property type="match status" value="1"/>
</dbReference>
<gene>
    <name evidence="7" type="ORF">ANK1_4178</name>
    <name evidence="8" type="ORF">ANK2_4179</name>
</gene>
<feature type="transmembrane region" description="Helical" evidence="6">
    <location>
        <begin position="66"/>
        <end position="85"/>
    </location>
</feature>
<evidence type="ECO:0000313" key="7">
    <source>
        <dbReference type="EMBL" id="VFR32498.1"/>
    </source>
</evidence>
<keyword evidence="3 6" id="KW-0812">Transmembrane</keyword>
<evidence type="ECO:0000313" key="8">
    <source>
        <dbReference type="EMBL" id="VFR61337.1"/>
    </source>
</evidence>
<dbReference type="Gene3D" id="1.20.1550.10">
    <property type="entry name" value="DsbB-like"/>
    <property type="match status" value="1"/>
</dbReference>
<name>A0A484Q273_9ZZZZ</name>
<keyword evidence="4 6" id="KW-1133">Transmembrane helix</keyword>
<organism evidence="7">
    <name type="scientific">plant metagenome</name>
    <dbReference type="NCBI Taxonomy" id="1297885"/>
    <lineage>
        <taxon>unclassified sequences</taxon>
        <taxon>metagenomes</taxon>
        <taxon>organismal metagenomes</taxon>
    </lineage>
</organism>
<evidence type="ECO:0000256" key="4">
    <source>
        <dbReference type="ARBA" id="ARBA00022989"/>
    </source>
</evidence>
<keyword evidence="2" id="KW-1003">Cell membrane</keyword>
<dbReference type="PANTHER" id="PTHR36570">
    <property type="entry name" value="DISULFIDE BOND FORMATION PROTEIN B"/>
    <property type="match status" value="1"/>
</dbReference>
<evidence type="ECO:0000256" key="6">
    <source>
        <dbReference type="SAM" id="Phobius"/>
    </source>
</evidence>
<dbReference type="InterPro" id="IPR050183">
    <property type="entry name" value="DsbB"/>
</dbReference>
<sequence length="169" mass="17777">MKRLTLDAALAGVLFLCLTAVCAALVSQHVFGMLPCPWCILQRVIFLAIALLCALALALRRRPVQRVLAGAGALMAAGGVAAAVYQNQVAAQMFSCNLTLADRIIGALGLEAAVPFLFRISASCMEGAVDLLGLPYEYWSGGLFVVVALVLVSAMFLPQRVALSGLALR</sequence>
<dbReference type="GO" id="GO:0006457">
    <property type="term" value="P:protein folding"/>
    <property type="evidence" value="ECO:0007669"/>
    <property type="project" value="InterPro"/>
</dbReference>
<dbReference type="Pfam" id="PF02600">
    <property type="entry name" value="DsbB"/>
    <property type="match status" value="1"/>
</dbReference>
<dbReference type="InterPro" id="IPR003752">
    <property type="entry name" value="DiS_bond_form_DsbB/BdbC"/>
</dbReference>
<dbReference type="InterPro" id="IPR023380">
    <property type="entry name" value="DsbB-like_sf"/>
</dbReference>
<evidence type="ECO:0000256" key="5">
    <source>
        <dbReference type="ARBA" id="ARBA00023136"/>
    </source>
</evidence>
<protein>
    <submittedName>
        <fullName evidence="7">Periplasmic thiol:disulfide oxidoreductase DsbB, required for DsbA reoxidation</fullName>
    </submittedName>
</protein>
<dbReference type="GO" id="GO:0005886">
    <property type="term" value="C:plasma membrane"/>
    <property type="evidence" value="ECO:0007669"/>
    <property type="project" value="UniProtKB-SubCell"/>
</dbReference>
<reference evidence="7" key="1">
    <citation type="submission" date="2019-03" db="EMBL/GenBank/DDBJ databases">
        <authorList>
            <person name="Danneels B."/>
        </authorList>
    </citation>
    <scope>NUCLEOTIDE SEQUENCE</scope>
</reference>
<proteinExistence type="predicted"/>
<feature type="transmembrane region" description="Helical" evidence="6">
    <location>
        <begin position="138"/>
        <end position="157"/>
    </location>
</feature>
<dbReference type="GO" id="GO:0015035">
    <property type="term" value="F:protein-disulfide reductase activity"/>
    <property type="evidence" value="ECO:0007669"/>
    <property type="project" value="InterPro"/>
</dbReference>
<comment type="subcellular location">
    <subcellularLocation>
        <location evidence="1">Cell membrane</location>
        <topology evidence="1">Multi-pass membrane protein</topology>
    </subcellularLocation>
</comment>
<accession>A0A484Q273</accession>
<dbReference type="SUPFAM" id="SSF158442">
    <property type="entry name" value="DsbB-like"/>
    <property type="match status" value="1"/>
</dbReference>
<dbReference type="EMBL" id="CAADIF010000005">
    <property type="protein sequence ID" value="VFR61337.1"/>
    <property type="molecule type" value="Genomic_DNA"/>
</dbReference>
<evidence type="ECO:0000256" key="2">
    <source>
        <dbReference type="ARBA" id="ARBA00022475"/>
    </source>
</evidence>
<evidence type="ECO:0000256" key="3">
    <source>
        <dbReference type="ARBA" id="ARBA00022692"/>
    </source>
</evidence>
<dbReference type="AlphaFoldDB" id="A0A484Q273"/>
<keyword evidence="5 6" id="KW-0472">Membrane</keyword>
<feature type="transmembrane region" description="Helical" evidence="6">
    <location>
        <begin position="40"/>
        <end position="59"/>
    </location>
</feature>
<evidence type="ECO:0000256" key="1">
    <source>
        <dbReference type="ARBA" id="ARBA00004651"/>
    </source>
</evidence>